<proteinExistence type="predicted"/>
<dbReference type="InterPro" id="IPR014721">
    <property type="entry name" value="Ribsml_uS5_D2-typ_fold_subgr"/>
</dbReference>
<dbReference type="STRING" id="1797529.A2570_00970"/>
<dbReference type="SUPFAM" id="SSF54211">
    <property type="entry name" value="Ribosomal protein S5 domain 2-like"/>
    <property type="match status" value="1"/>
</dbReference>
<evidence type="ECO:0000256" key="3">
    <source>
        <dbReference type="ARBA" id="ARBA00022759"/>
    </source>
</evidence>
<evidence type="ECO:0000256" key="5">
    <source>
        <dbReference type="ARBA" id="ARBA00022884"/>
    </source>
</evidence>
<dbReference type="InterPro" id="IPR020568">
    <property type="entry name" value="Ribosomal_Su5_D2-typ_SF"/>
</dbReference>
<dbReference type="Gene3D" id="3.30.230.10">
    <property type="match status" value="1"/>
</dbReference>
<dbReference type="EMBL" id="MHHY01000006">
    <property type="protein sequence ID" value="OGY40689.1"/>
    <property type="molecule type" value="Genomic_DNA"/>
</dbReference>
<dbReference type="GO" id="GO:0030677">
    <property type="term" value="C:ribonuclease P complex"/>
    <property type="evidence" value="ECO:0007669"/>
    <property type="project" value="TreeGrafter"/>
</dbReference>
<dbReference type="Pfam" id="PF00825">
    <property type="entry name" value="Ribonuclease_P"/>
    <property type="match status" value="1"/>
</dbReference>
<keyword evidence="2" id="KW-0540">Nuclease</keyword>
<comment type="caution">
    <text evidence="7">The sequence shown here is derived from an EMBL/GenBank/DDBJ whole genome shotgun (WGS) entry which is preliminary data.</text>
</comment>
<accession>A0A1G1XKY0</accession>
<dbReference type="AlphaFoldDB" id="A0A1G1XKY0"/>
<evidence type="ECO:0000313" key="8">
    <source>
        <dbReference type="Proteomes" id="UP000178570"/>
    </source>
</evidence>
<organism evidence="7 8">
    <name type="scientific">Candidatus Brennerbacteria bacterium RIFOXYD1_FULL_41_16</name>
    <dbReference type="NCBI Taxonomy" id="1797529"/>
    <lineage>
        <taxon>Bacteria</taxon>
        <taxon>Candidatus Brenneribacteriota</taxon>
    </lineage>
</organism>
<dbReference type="Proteomes" id="UP000178570">
    <property type="component" value="Unassembled WGS sequence"/>
</dbReference>
<dbReference type="GO" id="GO:0042781">
    <property type="term" value="F:3'-tRNA processing endoribonuclease activity"/>
    <property type="evidence" value="ECO:0007669"/>
    <property type="project" value="TreeGrafter"/>
</dbReference>
<evidence type="ECO:0000256" key="1">
    <source>
        <dbReference type="ARBA" id="ARBA00022694"/>
    </source>
</evidence>
<evidence type="ECO:0000256" key="4">
    <source>
        <dbReference type="ARBA" id="ARBA00022801"/>
    </source>
</evidence>
<dbReference type="PANTHER" id="PTHR33992:SF1">
    <property type="entry name" value="RIBONUCLEASE P PROTEIN COMPONENT"/>
    <property type="match status" value="1"/>
</dbReference>
<protein>
    <recommendedName>
        <fullName evidence="6">Ribonuclease P protein component</fullName>
        <ecNumber evidence="6">3.1.26.5</ecNumber>
    </recommendedName>
</protein>
<evidence type="ECO:0000256" key="2">
    <source>
        <dbReference type="ARBA" id="ARBA00022722"/>
    </source>
</evidence>
<reference evidence="7 8" key="1">
    <citation type="journal article" date="2016" name="Nat. Commun.">
        <title>Thousands of microbial genomes shed light on interconnected biogeochemical processes in an aquifer system.</title>
        <authorList>
            <person name="Anantharaman K."/>
            <person name="Brown C.T."/>
            <person name="Hug L.A."/>
            <person name="Sharon I."/>
            <person name="Castelle C.J."/>
            <person name="Probst A.J."/>
            <person name="Thomas B.C."/>
            <person name="Singh A."/>
            <person name="Wilkins M.J."/>
            <person name="Karaoz U."/>
            <person name="Brodie E.L."/>
            <person name="Williams K.H."/>
            <person name="Hubbard S.S."/>
            <person name="Banfield J.F."/>
        </authorList>
    </citation>
    <scope>NUCLEOTIDE SEQUENCE [LARGE SCALE GENOMIC DNA]</scope>
</reference>
<dbReference type="EC" id="3.1.26.5" evidence="6"/>
<keyword evidence="1" id="KW-0819">tRNA processing</keyword>
<dbReference type="GO" id="GO:0004526">
    <property type="term" value="F:ribonuclease P activity"/>
    <property type="evidence" value="ECO:0007669"/>
    <property type="project" value="UniProtKB-UniRule"/>
</dbReference>
<keyword evidence="4" id="KW-0378">Hydrolase</keyword>
<keyword evidence="5" id="KW-0694">RNA-binding</keyword>
<evidence type="ECO:0000313" key="7">
    <source>
        <dbReference type="EMBL" id="OGY40689.1"/>
    </source>
</evidence>
<dbReference type="PANTHER" id="PTHR33992">
    <property type="entry name" value="RIBONUCLEASE P PROTEIN COMPONENT"/>
    <property type="match status" value="1"/>
</dbReference>
<dbReference type="InterPro" id="IPR000100">
    <property type="entry name" value="RNase_P"/>
</dbReference>
<dbReference type="GO" id="GO:0000049">
    <property type="term" value="F:tRNA binding"/>
    <property type="evidence" value="ECO:0007669"/>
    <property type="project" value="InterPro"/>
</dbReference>
<gene>
    <name evidence="7" type="ORF">A2570_00970</name>
</gene>
<evidence type="ECO:0000256" key="6">
    <source>
        <dbReference type="NCBIfam" id="TIGR00188"/>
    </source>
</evidence>
<name>A0A1G1XKY0_9BACT</name>
<sequence length="111" mass="12897">MLPSKNRLTEFFRSQNFVSGSELRIFFRNNGLESSRFGISIQSGVLKKAVARNRCKRLIREWLRISLPHIKTGIDFWILVASVREEDLSSSDFFNKTLSTIFKRGHLFVSD</sequence>
<dbReference type="NCBIfam" id="TIGR00188">
    <property type="entry name" value="rnpA"/>
    <property type="match status" value="1"/>
</dbReference>
<keyword evidence="3" id="KW-0255">Endonuclease</keyword>